<dbReference type="SUPFAM" id="SSF52540">
    <property type="entry name" value="P-loop containing nucleoside triphosphate hydrolases"/>
    <property type="match status" value="1"/>
</dbReference>
<evidence type="ECO:0000256" key="2">
    <source>
        <dbReference type="ARBA" id="ARBA00008806"/>
    </source>
</evidence>
<keyword evidence="5" id="KW-1133">Transmembrane helix</keyword>
<comment type="subcellular location">
    <subcellularLocation>
        <location evidence="1">Cell membrane</location>
        <topology evidence="1">Multi-pass membrane protein</topology>
    </subcellularLocation>
</comment>
<sequence length="482" mass="52576">MKISGHTINGQFMGTTLFEHGIGKQAVVLNGNHYLTLASTGAGKSITSIWPQLLMGRYSGAIVISPKPEHANLAAFRHADPALFEFGASLPENAISLGCNPKVAKTTRYHLPRSRSFCLDPGGQTGWPSHRYTFLSDVDCDQPGAVGRLLAIASGSFPDNPKANDPWFTNGPRSALAAACGHLLTAGYPVEEQTLPCALRRIMGIDPETGRASTDAQVAFLAEMMENPALGGFIQIVAASVNQLGEKAFGTLNSELQTKGIWMLDPTMEKVLSGPSDFRIDEIGVDDWPVTLFAIPPRGERAADAWLRSIFELAGLVFQQRKGAPKRPILVVADEVGIWGKEVNKVREWLAIMRDKNVKLWLHAQNYPQLVEMYTESGAQQILSACVLQVFGCSDPETRQMIGKELGKRKLKGKQNDHDYKEVVDLAAGDAIARELSLSSSLQYVLAPNLPPMRLARVAHDRLTTDDGAHFDGLPLKGHYEE</sequence>
<evidence type="ECO:0000256" key="6">
    <source>
        <dbReference type="ARBA" id="ARBA00023136"/>
    </source>
</evidence>
<evidence type="ECO:0000313" key="8">
    <source>
        <dbReference type="Proteomes" id="UP000319852"/>
    </source>
</evidence>
<dbReference type="InterPro" id="IPR051539">
    <property type="entry name" value="T4SS-coupling_protein"/>
</dbReference>
<name>A0A517MQC3_9BACT</name>
<keyword evidence="8" id="KW-1185">Reference proteome</keyword>
<dbReference type="InterPro" id="IPR027417">
    <property type="entry name" value="P-loop_NTPase"/>
</dbReference>
<reference evidence="7 8" key="1">
    <citation type="submission" date="2019-02" db="EMBL/GenBank/DDBJ databases">
        <title>Deep-cultivation of Planctomycetes and their phenomic and genomic characterization uncovers novel biology.</title>
        <authorList>
            <person name="Wiegand S."/>
            <person name="Jogler M."/>
            <person name="Boedeker C."/>
            <person name="Pinto D."/>
            <person name="Vollmers J."/>
            <person name="Rivas-Marin E."/>
            <person name="Kohn T."/>
            <person name="Peeters S.H."/>
            <person name="Heuer A."/>
            <person name="Rast P."/>
            <person name="Oberbeckmann S."/>
            <person name="Bunk B."/>
            <person name="Jeske O."/>
            <person name="Meyerdierks A."/>
            <person name="Storesund J.E."/>
            <person name="Kallscheuer N."/>
            <person name="Luecker S."/>
            <person name="Lage O.M."/>
            <person name="Pohl T."/>
            <person name="Merkel B.J."/>
            <person name="Hornburger P."/>
            <person name="Mueller R.-W."/>
            <person name="Bruemmer F."/>
            <person name="Labrenz M."/>
            <person name="Spormann A.M."/>
            <person name="Op den Camp H."/>
            <person name="Overmann J."/>
            <person name="Amann R."/>
            <person name="Jetten M.S.M."/>
            <person name="Mascher T."/>
            <person name="Medema M.H."/>
            <person name="Devos D.P."/>
            <person name="Kaster A.-K."/>
            <person name="Ovreas L."/>
            <person name="Rohde M."/>
            <person name="Galperin M.Y."/>
            <person name="Jogler C."/>
        </authorList>
    </citation>
    <scope>NUCLEOTIDE SEQUENCE [LARGE SCALE GENOMIC DNA]</scope>
    <source>
        <strain evidence="7 8">HG15A2</strain>
    </source>
</reference>
<dbReference type="PANTHER" id="PTHR37937">
    <property type="entry name" value="CONJUGATIVE TRANSFER: DNA TRANSPORT"/>
    <property type="match status" value="1"/>
</dbReference>
<keyword evidence="4" id="KW-0812">Transmembrane</keyword>
<dbReference type="Proteomes" id="UP000319852">
    <property type="component" value="Chromosome"/>
</dbReference>
<dbReference type="CDD" id="cd01127">
    <property type="entry name" value="TrwB_TraG_TraD_VirD4"/>
    <property type="match status" value="1"/>
</dbReference>
<gene>
    <name evidence="7" type="ORF">HG15A2_03390</name>
</gene>
<dbReference type="KEGG" id="amob:HG15A2_03390"/>
<dbReference type="RefSeq" id="WP_218932258.1">
    <property type="nucleotide sequence ID" value="NZ_CP036263.1"/>
</dbReference>
<evidence type="ECO:0000313" key="7">
    <source>
        <dbReference type="EMBL" id="QDS97080.1"/>
    </source>
</evidence>
<dbReference type="PANTHER" id="PTHR37937:SF1">
    <property type="entry name" value="CONJUGATIVE TRANSFER: DNA TRANSPORT"/>
    <property type="match status" value="1"/>
</dbReference>
<evidence type="ECO:0000256" key="5">
    <source>
        <dbReference type="ARBA" id="ARBA00022989"/>
    </source>
</evidence>
<evidence type="ECO:0000256" key="4">
    <source>
        <dbReference type="ARBA" id="ARBA00022692"/>
    </source>
</evidence>
<dbReference type="InterPro" id="IPR003688">
    <property type="entry name" value="TraG/VirD4"/>
</dbReference>
<evidence type="ECO:0000256" key="1">
    <source>
        <dbReference type="ARBA" id="ARBA00004651"/>
    </source>
</evidence>
<dbReference type="GO" id="GO:0005886">
    <property type="term" value="C:plasma membrane"/>
    <property type="evidence" value="ECO:0007669"/>
    <property type="project" value="UniProtKB-SubCell"/>
</dbReference>
<keyword evidence="6" id="KW-0472">Membrane</keyword>
<evidence type="ECO:0000256" key="3">
    <source>
        <dbReference type="ARBA" id="ARBA00022475"/>
    </source>
</evidence>
<protein>
    <submittedName>
        <fullName evidence="7">Type IV secretory system Conjugative DNA transfer</fullName>
    </submittedName>
</protein>
<dbReference type="Pfam" id="PF02534">
    <property type="entry name" value="T4SS-DNA_transf"/>
    <property type="match status" value="1"/>
</dbReference>
<organism evidence="7 8">
    <name type="scientific">Adhaeretor mobilis</name>
    <dbReference type="NCBI Taxonomy" id="1930276"/>
    <lineage>
        <taxon>Bacteria</taxon>
        <taxon>Pseudomonadati</taxon>
        <taxon>Planctomycetota</taxon>
        <taxon>Planctomycetia</taxon>
        <taxon>Pirellulales</taxon>
        <taxon>Lacipirellulaceae</taxon>
        <taxon>Adhaeretor</taxon>
    </lineage>
</organism>
<keyword evidence="3" id="KW-1003">Cell membrane</keyword>
<dbReference type="Gene3D" id="3.40.50.300">
    <property type="entry name" value="P-loop containing nucleotide triphosphate hydrolases"/>
    <property type="match status" value="1"/>
</dbReference>
<dbReference type="AlphaFoldDB" id="A0A517MQC3"/>
<accession>A0A517MQC3</accession>
<dbReference type="EMBL" id="CP036263">
    <property type="protein sequence ID" value="QDS97080.1"/>
    <property type="molecule type" value="Genomic_DNA"/>
</dbReference>
<comment type="similarity">
    <text evidence="2">Belongs to the VirD4/TraG family.</text>
</comment>
<proteinExistence type="inferred from homology"/>